<accession>A0A060I1P4</accession>
<feature type="transmembrane region" description="Helical" evidence="1">
    <location>
        <begin position="17"/>
        <end position="39"/>
    </location>
</feature>
<dbReference type="Proteomes" id="UP000027180">
    <property type="component" value="Chromosome"/>
</dbReference>
<evidence type="ECO:0000313" key="3">
    <source>
        <dbReference type="Proteomes" id="UP000027180"/>
    </source>
</evidence>
<name>A0A060I1P4_RHIET</name>
<reference evidence="2 3" key="1">
    <citation type="submission" date="2013-12" db="EMBL/GenBank/DDBJ databases">
        <title>Complete genome sequence of Rhizobium etli bv. mimosae IE4771.</title>
        <authorList>
            <person name="Bustos P."/>
            <person name="Santamaria R.I."/>
            <person name="Lozano L."/>
            <person name="Ormeno-Orrillo E."/>
            <person name="Rogel M.A."/>
            <person name="Romero D."/>
            <person name="Cevallos M.A."/>
            <person name="Martinez-Romero E."/>
            <person name="Gonzalez V."/>
        </authorList>
    </citation>
    <scope>NUCLEOTIDE SEQUENCE [LARGE SCALE GENOMIC DNA]</scope>
    <source>
        <strain evidence="2 3">IE4771</strain>
    </source>
</reference>
<gene>
    <name evidence="2" type="ORF">IE4771_CH00689</name>
</gene>
<proteinExistence type="predicted"/>
<dbReference type="EMBL" id="CP006986">
    <property type="protein sequence ID" value="AIC25845.1"/>
    <property type="molecule type" value="Genomic_DNA"/>
</dbReference>
<evidence type="ECO:0000313" key="2">
    <source>
        <dbReference type="EMBL" id="AIC25845.1"/>
    </source>
</evidence>
<keyword evidence="1" id="KW-0472">Membrane</keyword>
<sequence>MLYAGRQPRHDVDKDRAMIVLGLGSCLIAMGVLAAIARLDSLAANRDIRMLRVF</sequence>
<dbReference type="KEGG" id="rei:IE4771_CH00689"/>
<keyword evidence="1" id="KW-0812">Transmembrane</keyword>
<protein>
    <submittedName>
        <fullName evidence="2">Uncharacterized protein</fullName>
    </submittedName>
</protein>
<organism evidence="2 3">
    <name type="scientific">Rhizobium etli bv. mimosae str. IE4771</name>
    <dbReference type="NCBI Taxonomy" id="1432050"/>
    <lineage>
        <taxon>Bacteria</taxon>
        <taxon>Pseudomonadati</taxon>
        <taxon>Pseudomonadota</taxon>
        <taxon>Alphaproteobacteria</taxon>
        <taxon>Hyphomicrobiales</taxon>
        <taxon>Rhizobiaceae</taxon>
        <taxon>Rhizobium/Agrobacterium group</taxon>
        <taxon>Rhizobium</taxon>
    </lineage>
</organism>
<evidence type="ECO:0000256" key="1">
    <source>
        <dbReference type="SAM" id="Phobius"/>
    </source>
</evidence>
<dbReference type="AlphaFoldDB" id="A0A060I1P4"/>
<keyword evidence="1" id="KW-1133">Transmembrane helix</keyword>
<dbReference type="HOGENOM" id="CLU_213355_0_0_5"/>